<dbReference type="PANTHER" id="PTHR23525:SF1">
    <property type="entry name" value="NODULIN-LIKE DOMAIN-CONTAINING PROTEIN"/>
    <property type="match status" value="1"/>
</dbReference>
<proteinExistence type="predicted"/>
<feature type="transmembrane region" description="Helical" evidence="6">
    <location>
        <begin position="138"/>
        <end position="157"/>
    </location>
</feature>
<keyword evidence="2" id="KW-0813">Transport</keyword>
<dbReference type="AlphaFoldDB" id="A0A6M0H3Y8"/>
<dbReference type="Proteomes" id="UP000481872">
    <property type="component" value="Unassembled WGS sequence"/>
</dbReference>
<organism evidence="8 9">
    <name type="scientific">Clostridium senegalense</name>
    <dbReference type="NCBI Taxonomy" id="1465809"/>
    <lineage>
        <taxon>Bacteria</taxon>
        <taxon>Bacillati</taxon>
        <taxon>Bacillota</taxon>
        <taxon>Clostridia</taxon>
        <taxon>Eubacteriales</taxon>
        <taxon>Clostridiaceae</taxon>
        <taxon>Clostridium</taxon>
    </lineage>
</organism>
<feature type="domain" description="Major facilitator superfamily (MFS) profile" evidence="7">
    <location>
        <begin position="242"/>
        <end position="444"/>
    </location>
</feature>
<dbReference type="GO" id="GO:0022857">
    <property type="term" value="F:transmembrane transporter activity"/>
    <property type="evidence" value="ECO:0007669"/>
    <property type="project" value="InterPro"/>
</dbReference>
<protein>
    <submittedName>
        <fullName evidence="8">MFS transporter</fullName>
    </submittedName>
</protein>
<feature type="transmembrane region" description="Helical" evidence="6">
    <location>
        <begin position="329"/>
        <end position="350"/>
    </location>
</feature>
<feature type="transmembrane region" description="Helical" evidence="6">
    <location>
        <begin position="276"/>
        <end position="295"/>
    </location>
</feature>
<evidence type="ECO:0000256" key="5">
    <source>
        <dbReference type="ARBA" id="ARBA00023136"/>
    </source>
</evidence>
<evidence type="ECO:0000313" key="9">
    <source>
        <dbReference type="Proteomes" id="UP000481872"/>
    </source>
</evidence>
<evidence type="ECO:0000256" key="4">
    <source>
        <dbReference type="ARBA" id="ARBA00022989"/>
    </source>
</evidence>
<reference evidence="8 9" key="1">
    <citation type="submission" date="2020-02" db="EMBL/GenBank/DDBJ databases">
        <title>Genome assembly of a novel Clostridium senegalense strain.</title>
        <authorList>
            <person name="Gupta T.B."/>
            <person name="Jauregui R."/>
            <person name="Maclean P."/>
            <person name="Nawarathana A."/>
            <person name="Brightwell G."/>
        </authorList>
    </citation>
    <scope>NUCLEOTIDE SEQUENCE [LARGE SCALE GENOMIC DNA]</scope>
    <source>
        <strain evidence="8 9">AGRFS4</strain>
    </source>
</reference>
<evidence type="ECO:0000256" key="3">
    <source>
        <dbReference type="ARBA" id="ARBA00022692"/>
    </source>
</evidence>
<feature type="transmembrane region" description="Helical" evidence="6">
    <location>
        <begin position="407"/>
        <end position="427"/>
    </location>
</feature>
<feature type="transmembrane region" description="Helical" evidence="6">
    <location>
        <begin position="196"/>
        <end position="214"/>
    </location>
</feature>
<evidence type="ECO:0000259" key="7">
    <source>
        <dbReference type="PROSITE" id="PS50850"/>
    </source>
</evidence>
<accession>A0A6M0H3Y8</accession>
<sequence length="444" mass="48526">MSEELKKRYKHNSNMFIISYIFMGIMSGMAFDALVTFLNQAAPSVAASYSTYMGIATLLTAGLVALAPKLGYKKILISGPVLTILALVLVNVTGNTFVIMFVTLSLLAGVVLFDAILPPFLTQYTSVEERDKVFSRTLYTNVIGMTLATFSGGMLIVSRFASRLGITYGEAKSLSANIDGFTEAQNFAYTLAHKDVLLMFLIVGVLALLPLLLLKEVKADYEVSTEGDTKQKIDWKVLGNKYALLYLVYNFLTRFGASLITPYFSVFLGTLGIDRSTVSTLVTAQYAAMVIFMIFSPWLSKTFGRVVSIGALAALSIPFMLIIGNGDKFGSMMVLAVGIGLFFRSGLMNAANPIVQSLPMEFVTKELRPAYSSIIFLSQAVAQTLAGIFTAAFLFNSAFFGQGGYRIAYYITAVIYSIATIIILTQFTKKFNRPKVKNDKEEAA</sequence>
<comment type="subcellular location">
    <subcellularLocation>
        <location evidence="1">Cell membrane</location>
        <topology evidence="1">Multi-pass membrane protein</topology>
    </subcellularLocation>
</comment>
<dbReference type="InterPro" id="IPR020846">
    <property type="entry name" value="MFS_dom"/>
</dbReference>
<dbReference type="RefSeq" id="WP_061995715.1">
    <property type="nucleotide sequence ID" value="NZ_JAAGPU010000020.1"/>
</dbReference>
<comment type="caution">
    <text evidence="8">The sequence shown here is derived from an EMBL/GenBank/DDBJ whole genome shotgun (WGS) entry which is preliminary data.</text>
</comment>
<dbReference type="PANTHER" id="PTHR23525">
    <property type="entry name" value="TRANSPORTER, PUTATIVE-RELATED"/>
    <property type="match status" value="1"/>
</dbReference>
<dbReference type="GO" id="GO:0005886">
    <property type="term" value="C:plasma membrane"/>
    <property type="evidence" value="ECO:0007669"/>
    <property type="project" value="UniProtKB-SubCell"/>
</dbReference>
<keyword evidence="5 6" id="KW-0472">Membrane</keyword>
<dbReference type="InterPro" id="IPR011701">
    <property type="entry name" value="MFS"/>
</dbReference>
<dbReference type="PROSITE" id="PS50850">
    <property type="entry name" value="MFS"/>
    <property type="match status" value="1"/>
</dbReference>
<keyword evidence="3 6" id="KW-0812">Transmembrane</keyword>
<feature type="transmembrane region" description="Helical" evidence="6">
    <location>
        <begin position="242"/>
        <end position="264"/>
    </location>
</feature>
<feature type="transmembrane region" description="Helical" evidence="6">
    <location>
        <begin position="302"/>
        <end position="323"/>
    </location>
</feature>
<feature type="transmembrane region" description="Helical" evidence="6">
    <location>
        <begin position="49"/>
        <end position="68"/>
    </location>
</feature>
<keyword evidence="9" id="KW-1185">Reference proteome</keyword>
<evidence type="ECO:0000256" key="6">
    <source>
        <dbReference type="SAM" id="Phobius"/>
    </source>
</evidence>
<dbReference type="SUPFAM" id="SSF103473">
    <property type="entry name" value="MFS general substrate transporter"/>
    <property type="match status" value="1"/>
</dbReference>
<evidence type="ECO:0000313" key="8">
    <source>
        <dbReference type="EMBL" id="NEU05415.1"/>
    </source>
</evidence>
<feature type="transmembrane region" description="Helical" evidence="6">
    <location>
        <begin position="75"/>
        <end position="92"/>
    </location>
</feature>
<dbReference type="Gene3D" id="1.20.1250.20">
    <property type="entry name" value="MFS general substrate transporter like domains"/>
    <property type="match status" value="2"/>
</dbReference>
<gene>
    <name evidence="8" type="ORF">G3M99_11220</name>
</gene>
<dbReference type="Pfam" id="PF07690">
    <property type="entry name" value="MFS_1"/>
    <property type="match status" value="1"/>
</dbReference>
<feature type="transmembrane region" description="Helical" evidence="6">
    <location>
        <begin position="15"/>
        <end position="37"/>
    </location>
</feature>
<dbReference type="EMBL" id="JAAGPU010000020">
    <property type="protein sequence ID" value="NEU05415.1"/>
    <property type="molecule type" value="Genomic_DNA"/>
</dbReference>
<evidence type="ECO:0000256" key="1">
    <source>
        <dbReference type="ARBA" id="ARBA00004651"/>
    </source>
</evidence>
<name>A0A6M0H3Y8_9CLOT</name>
<feature type="transmembrane region" description="Helical" evidence="6">
    <location>
        <begin position="98"/>
        <end position="117"/>
    </location>
</feature>
<feature type="transmembrane region" description="Helical" evidence="6">
    <location>
        <begin position="371"/>
        <end position="395"/>
    </location>
</feature>
<evidence type="ECO:0000256" key="2">
    <source>
        <dbReference type="ARBA" id="ARBA00022448"/>
    </source>
</evidence>
<keyword evidence="4 6" id="KW-1133">Transmembrane helix</keyword>
<dbReference type="InterPro" id="IPR036259">
    <property type="entry name" value="MFS_trans_sf"/>
</dbReference>